<sequence length="308" mass="33861">MKGYFIKRIFSALITLILISTLTFVMMRSIPGGPFTSEKKVPDEILKALNKKYNLDAPLHEQYLDYMKGLVTFDLGPSFQKKGISVNELLASGFPATAKIGLIATILIIGLGLPLGIISALKQNKPVDYLVMFMATIGVTVPNFVMATLLIYFFAGQLGWLPTFGIESSLGYIGPSLALAGYSLSFVSRLTRSSMLEVMRQDYIRTARANGISEYKVIAKHAVKNALIPVVTYVGPMVAAILTGSFVIERIFAIPGMGRYFVESVGNRDYTTIMGMTIFYAAFYIVMVLIVDIVYGLIDPRIKLGKES</sequence>
<dbReference type="EMBL" id="CP058649">
    <property type="protein sequence ID" value="QUI24299.1"/>
    <property type="molecule type" value="Genomic_DNA"/>
</dbReference>
<dbReference type="GO" id="GO:0055085">
    <property type="term" value="P:transmembrane transport"/>
    <property type="evidence" value="ECO:0007669"/>
    <property type="project" value="InterPro"/>
</dbReference>
<dbReference type="Pfam" id="PF19300">
    <property type="entry name" value="BPD_transp_1_N"/>
    <property type="match status" value="1"/>
</dbReference>
<dbReference type="InterPro" id="IPR000515">
    <property type="entry name" value="MetI-like"/>
</dbReference>
<dbReference type="PROSITE" id="PS50928">
    <property type="entry name" value="ABC_TM1"/>
    <property type="match status" value="1"/>
</dbReference>
<evidence type="ECO:0000256" key="4">
    <source>
        <dbReference type="ARBA" id="ARBA00022692"/>
    </source>
</evidence>
<feature type="transmembrane region" description="Helical" evidence="7">
    <location>
        <begin position="170"/>
        <end position="190"/>
    </location>
</feature>
<accession>A0A8J8SIB9</accession>
<name>A0A8J8SIB9_9FIRM</name>
<evidence type="ECO:0000256" key="2">
    <source>
        <dbReference type="ARBA" id="ARBA00022448"/>
    </source>
</evidence>
<evidence type="ECO:0000256" key="1">
    <source>
        <dbReference type="ARBA" id="ARBA00004651"/>
    </source>
</evidence>
<feature type="transmembrane region" description="Helical" evidence="7">
    <location>
        <begin position="230"/>
        <end position="253"/>
    </location>
</feature>
<comment type="similarity">
    <text evidence="7">Belongs to the binding-protein-dependent transport system permease family.</text>
</comment>
<dbReference type="AlphaFoldDB" id="A0A8J8SIB9"/>
<dbReference type="CDD" id="cd06261">
    <property type="entry name" value="TM_PBP2"/>
    <property type="match status" value="1"/>
</dbReference>
<dbReference type="Gene3D" id="1.10.3720.10">
    <property type="entry name" value="MetI-like"/>
    <property type="match status" value="1"/>
</dbReference>
<feature type="transmembrane region" description="Helical" evidence="7">
    <location>
        <begin position="273"/>
        <end position="298"/>
    </location>
</feature>
<dbReference type="PANTHER" id="PTHR43163">
    <property type="entry name" value="DIPEPTIDE TRANSPORT SYSTEM PERMEASE PROTEIN DPPB-RELATED"/>
    <property type="match status" value="1"/>
</dbReference>
<feature type="transmembrane region" description="Helical" evidence="7">
    <location>
        <begin position="100"/>
        <end position="118"/>
    </location>
</feature>
<evidence type="ECO:0000256" key="7">
    <source>
        <dbReference type="RuleBase" id="RU363032"/>
    </source>
</evidence>
<dbReference type="RefSeq" id="WP_212694993.1">
    <property type="nucleotide sequence ID" value="NZ_CP058649.1"/>
</dbReference>
<dbReference type="KEGG" id="vpy:HZI73_19245"/>
<evidence type="ECO:0000256" key="5">
    <source>
        <dbReference type="ARBA" id="ARBA00022989"/>
    </source>
</evidence>
<dbReference type="Proteomes" id="UP000683246">
    <property type="component" value="Chromosome"/>
</dbReference>
<proteinExistence type="inferred from homology"/>
<keyword evidence="3" id="KW-1003">Cell membrane</keyword>
<feature type="transmembrane region" description="Helical" evidence="7">
    <location>
        <begin position="12"/>
        <end position="30"/>
    </location>
</feature>
<dbReference type="SUPFAM" id="SSF161098">
    <property type="entry name" value="MetI-like"/>
    <property type="match status" value="1"/>
</dbReference>
<protein>
    <submittedName>
        <fullName evidence="9">ABC transporter permease</fullName>
    </submittedName>
</protein>
<dbReference type="InterPro" id="IPR045621">
    <property type="entry name" value="BPD_transp_1_N"/>
</dbReference>
<dbReference type="Pfam" id="PF00528">
    <property type="entry name" value="BPD_transp_1"/>
    <property type="match status" value="1"/>
</dbReference>
<evidence type="ECO:0000313" key="10">
    <source>
        <dbReference type="Proteomes" id="UP000683246"/>
    </source>
</evidence>
<keyword evidence="4 7" id="KW-0812">Transmembrane</keyword>
<dbReference type="PANTHER" id="PTHR43163:SF6">
    <property type="entry name" value="DIPEPTIDE TRANSPORT SYSTEM PERMEASE PROTEIN DPPB-RELATED"/>
    <property type="match status" value="1"/>
</dbReference>
<dbReference type="InterPro" id="IPR035906">
    <property type="entry name" value="MetI-like_sf"/>
</dbReference>
<dbReference type="GO" id="GO:0005886">
    <property type="term" value="C:plasma membrane"/>
    <property type="evidence" value="ECO:0007669"/>
    <property type="project" value="UniProtKB-SubCell"/>
</dbReference>
<evidence type="ECO:0000259" key="8">
    <source>
        <dbReference type="PROSITE" id="PS50928"/>
    </source>
</evidence>
<gene>
    <name evidence="9" type="ORF">HZI73_19245</name>
</gene>
<evidence type="ECO:0000313" key="9">
    <source>
        <dbReference type="EMBL" id="QUI24299.1"/>
    </source>
</evidence>
<keyword evidence="6 7" id="KW-0472">Membrane</keyword>
<feature type="domain" description="ABC transmembrane type-1" evidence="8">
    <location>
        <begin position="94"/>
        <end position="295"/>
    </location>
</feature>
<reference evidence="9" key="1">
    <citation type="submission" date="2020-07" db="EMBL/GenBank/DDBJ databases">
        <title>Vallitalea pronyensis genome.</title>
        <authorList>
            <person name="Postec A."/>
        </authorList>
    </citation>
    <scope>NUCLEOTIDE SEQUENCE</scope>
    <source>
        <strain evidence="9">FatNI3</strain>
    </source>
</reference>
<keyword evidence="5 7" id="KW-1133">Transmembrane helix</keyword>
<keyword evidence="10" id="KW-1185">Reference proteome</keyword>
<organism evidence="9 10">
    <name type="scientific">Vallitalea pronyensis</name>
    <dbReference type="NCBI Taxonomy" id="1348613"/>
    <lineage>
        <taxon>Bacteria</taxon>
        <taxon>Bacillati</taxon>
        <taxon>Bacillota</taxon>
        <taxon>Clostridia</taxon>
        <taxon>Lachnospirales</taxon>
        <taxon>Vallitaleaceae</taxon>
        <taxon>Vallitalea</taxon>
    </lineage>
</organism>
<keyword evidence="2 7" id="KW-0813">Transport</keyword>
<evidence type="ECO:0000256" key="6">
    <source>
        <dbReference type="ARBA" id="ARBA00023136"/>
    </source>
</evidence>
<feature type="transmembrane region" description="Helical" evidence="7">
    <location>
        <begin position="130"/>
        <end position="155"/>
    </location>
</feature>
<comment type="subcellular location">
    <subcellularLocation>
        <location evidence="1 7">Cell membrane</location>
        <topology evidence="1 7">Multi-pass membrane protein</topology>
    </subcellularLocation>
</comment>
<evidence type="ECO:0000256" key="3">
    <source>
        <dbReference type="ARBA" id="ARBA00022475"/>
    </source>
</evidence>